<protein>
    <submittedName>
        <fullName evidence="2">VanW family protein</fullName>
    </submittedName>
</protein>
<keyword evidence="3" id="KW-1185">Reference proteome</keyword>
<sequence length="320" mass="35444">MSTPDLDKDDATGSRRAPMDEGEMQRSTASYGGNVATPSRVRRSVLEPIRRLRLVLRQAERVARWSTAPSKWARPGLASADDGVTYPYRVYERAVRIARMDPDADLRFEAGKRTNLALAAPYFDGLIVAPHAPLSFWRALGRTSRRRGFVEGMELHGGCVVPAIGGGLCLLSNALFDMALTLGWVVLERHGHSLEAIPPASGTLWGIDATVFWPHVDLRIAPREGDARLGVRVAHGVLRLTVHARSPAAYDCKLHTLDDRTYLRRAGVFRENRVVRDVVHRATGECIESTVIAHNRKRLLTRDERGGCSSCKVHDCARRG</sequence>
<proteinExistence type="predicted"/>
<reference evidence="2 3" key="1">
    <citation type="submission" date="2021-12" db="EMBL/GenBank/DDBJ databases">
        <title>Discovery of the Pendulisporaceae a myxobacterial family with distinct sporulation behavior and unique specialized metabolism.</title>
        <authorList>
            <person name="Garcia R."/>
            <person name="Popoff A."/>
            <person name="Bader C.D."/>
            <person name="Loehr J."/>
            <person name="Walesch S."/>
            <person name="Walt C."/>
            <person name="Boldt J."/>
            <person name="Bunk B."/>
            <person name="Haeckl F.J.F.P.J."/>
            <person name="Gunesch A.P."/>
            <person name="Birkelbach J."/>
            <person name="Nuebel U."/>
            <person name="Pietschmann T."/>
            <person name="Bach T."/>
            <person name="Mueller R."/>
        </authorList>
    </citation>
    <scope>NUCLEOTIDE SEQUENCE [LARGE SCALE GENOMIC DNA]</scope>
    <source>
        <strain evidence="2 3">MSr12523</strain>
    </source>
</reference>
<name>A0ABZ2K2D7_9BACT</name>
<organism evidence="2 3">
    <name type="scientific">Pendulispora brunnea</name>
    <dbReference type="NCBI Taxonomy" id="2905690"/>
    <lineage>
        <taxon>Bacteria</taxon>
        <taxon>Pseudomonadati</taxon>
        <taxon>Myxococcota</taxon>
        <taxon>Myxococcia</taxon>
        <taxon>Myxococcales</taxon>
        <taxon>Sorangiineae</taxon>
        <taxon>Pendulisporaceae</taxon>
        <taxon>Pendulispora</taxon>
    </lineage>
</organism>
<dbReference type="PANTHER" id="PTHR35788">
    <property type="entry name" value="EXPORTED PROTEIN-RELATED"/>
    <property type="match status" value="1"/>
</dbReference>
<dbReference type="Proteomes" id="UP001379533">
    <property type="component" value="Chromosome"/>
</dbReference>
<dbReference type="RefSeq" id="WP_394843480.1">
    <property type="nucleotide sequence ID" value="NZ_CP089982.1"/>
</dbReference>
<evidence type="ECO:0000313" key="3">
    <source>
        <dbReference type="Proteomes" id="UP001379533"/>
    </source>
</evidence>
<feature type="compositionally biased region" description="Basic and acidic residues" evidence="1">
    <location>
        <begin position="1"/>
        <end position="19"/>
    </location>
</feature>
<accession>A0ABZ2K2D7</accession>
<evidence type="ECO:0000256" key="1">
    <source>
        <dbReference type="SAM" id="MobiDB-lite"/>
    </source>
</evidence>
<dbReference type="EMBL" id="CP089982">
    <property type="protein sequence ID" value="WXA92881.1"/>
    <property type="molecule type" value="Genomic_DNA"/>
</dbReference>
<dbReference type="InterPro" id="IPR007391">
    <property type="entry name" value="Vancomycin_resist_VanW"/>
</dbReference>
<dbReference type="PANTHER" id="PTHR35788:SF1">
    <property type="entry name" value="EXPORTED PROTEIN"/>
    <property type="match status" value="1"/>
</dbReference>
<feature type="region of interest" description="Disordered" evidence="1">
    <location>
        <begin position="1"/>
        <end position="36"/>
    </location>
</feature>
<evidence type="ECO:0000313" key="2">
    <source>
        <dbReference type="EMBL" id="WXA92881.1"/>
    </source>
</evidence>
<gene>
    <name evidence="2" type="ORF">LZC95_41340</name>
</gene>
<dbReference type="InterPro" id="IPR052913">
    <property type="entry name" value="Glycopeptide_resist_protein"/>
</dbReference>
<dbReference type="Pfam" id="PF04294">
    <property type="entry name" value="VanW"/>
    <property type="match status" value="1"/>
</dbReference>